<dbReference type="InterPro" id="IPR036431">
    <property type="entry name" value="ARID_dom_sf"/>
</dbReference>
<feature type="domain" description="JmjC" evidence="18">
    <location>
        <begin position="472"/>
        <end position="638"/>
    </location>
</feature>
<dbReference type="STRING" id="1198029.A0A1U7LUM1"/>
<feature type="compositionally biased region" description="Polar residues" evidence="14">
    <location>
        <begin position="1373"/>
        <end position="1388"/>
    </location>
</feature>
<feature type="compositionally biased region" description="Low complexity" evidence="14">
    <location>
        <begin position="1358"/>
        <end position="1370"/>
    </location>
</feature>
<dbReference type="SUPFAM" id="SSF51197">
    <property type="entry name" value="Clavaminate synthase-like"/>
    <property type="match status" value="1"/>
</dbReference>
<feature type="region of interest" description="Disordered" evidence="14">
    <location>
        <begin position="1349"/>
        <end position="1388"/>
    </location>
</feature>
<feature type="region of interest" description="Disordered" evidence="14">
    <location>
        <begin position="1311"/>
        <end position="1335"/>
    </location>
</feature>
<dbReference type="InterPro" id="IPR019786">
    <property type="entry name" value="Zinc_finger_PHD-type_CS"/>
</dbReference>
<evidence type="ECO:0000256" key="13">
    <source>
        <dbReference type="PROSITE-ProRule" id="PRU00146"/>
    </source>
</evidence>
<evidence type="ECO:0000256" key="9">
    <source>
        <dbReference type="ARBA" id="ARBA00023002"/>
    </source>
</evidence>
<evidence type="ECO:0000259" key="17">
    <source>
        <dbReference type="PROSITE" id="PS51183"/>
    </source>
</evidence>
<evidence type="ECO:0000313" key="19">
    <source>
        <dbReference type="EMBL" id="OLL26344.1"/>
    </source>
</evidence>
<dbReference type="InterPro" id="IPR001606">
    <property type="entry name" value="ARID_dom"/>
</dbReference>
<dbReference type="PANTHER" id="PTHR10694:SF33">
    <property type="entry name" value="LYSINE-SPECIFIC DEMETHYLASE 5"/>
    <property type="match status" value="1"/>
</dbReference>
<evidence type="ECO:0000259" key="15">
    <source>
        <dbReference type="PROSITE" id="PS50016"/>
    </source>
</evidence>
<proteinExistence type="inferred from homology"/>
<dbReference type="PROSITE" id="PS51183">
    <property type="entry name" value="JMJN"/>
    <property type="match status" value="1"/>
</dbReference>
<dbReference type="PROSITE" id="PS51011">
    <property type="entry name" value="ARID"/>
    <property type="match status" value="1"/>
</dbReference>
<keyword evidence="8" id="KW-0862">Zinc</keyword>
<evidence type="ECO:0000256" key="5">
    <source>
        <dbReference type="ARBA" id="ARBA00022723"/>
    </source>
</evidence>
<feature type="region of interest" description="Disordered" evidence="14">
    <location>
        <begin position="1134"/>
        <end position="1156"/>
    </location>
</feature>
<evidence type="ECO:0000313" key="20">
    <source>
        <dbReference type="Proteomes" id="UP000186594"/>
    </source>
</evidence>
<evidence type="ECO:0000256" key="11">
    <source>
        <dbReference type="ARBA" id="ARBA00023242"/>
    </source>
</evidence>
<evidence type="ECO:0000256" key="10">
    <source>
        <dbReference type="ARBA" id="ARBA00023004"/>
    </source>
</evidence>
<accession>A0A1U7LUM1</accession>
<gene>
    <name evidence="19" type="ORF">NEOLI_000900</name>
</gene>
<keyword evidence="6" id="KW-0677">Repeat</keyword>
<dbReference type="Pfam" id="PF08429">
    <property type="entry name" value="PLU-1"/>
    <property type="match status" value="1"/>
</dbReference>
<dbReference type="InterPro" id="IPR013083">
    <property type="entry name" value="Znf_RING/FYVE/PHD"/>
</dbReference>
<dbReference type="FunFam" id="2.60.120.650:FF:000014">
    <property type="entry name" value="PHD transcription factor (Rum1)"/>
    <property type="match status" value="1"/>
</dbReference>
<dbReference type="OrthoDB" id="1678912at2759"/>
<evidence type="ECO:0000256" key="2">
    <source>
        <dbReference type="ARBA" id="ARBA00004123"/>
    </source>
</evidence>
<dbReference type="Gene3D" id="3.30.40.10">
    <property type="entry name" value="Zinc/RING finger domain, C3HC4 (zinc finger)"/>
    <property type="match status" value="3"/>
</dbReference>
<dbReference type="InterPro" id="IPR011011">
    <property type="entry name" value="Znf_FYVE_PHD"/>
</dbReference>
<dbReference type="SMART" id="SM00501">
    <property type="entry name" value="BRIGHT"/>
    <property type="match status" value="1"/>
</dbReference>
<feature type="domain" description="PHD-type" evidence="15">
    <location>
        <begin position="1165"/>
        <end position="1214"/>
    </location>
</feature>
<dbReference type="GO" id="GO:0003677">
    <property type="term" value="F:DNA binding"/>
    <property type="evidence" value="ECO:0007669"/>
    <property type="project" value="InterPro"/>
</dbReference>
<keyword evidence="5" id="KW-0479">Metal-binding</keyword>
<dbReference type="CDD" id="cd16100">
    <property type="entry name" value="ARID"/>
    <property type="match status" value="1"/>
</dbReference>
<dbReference type="InterPro" id="IPR001965">
    <property type="entry name" value="Znf_PHD"/>
</dbReference>
<dbReference type="PROSITE" id="PS01359">
    <property type="entry name" value="ZF_PHD_1"/>
    <property type="match status" value="2"/>
</dbReference>
<evidence type="ECO:0000259" key="18">
    <source>
        <dbReference type="PROSITE" id="PS51184"/>
    </source>
</evidence>
<dbReference type="Pfam" id="PF21323">
    <property type="entry name" value="KDM5_C-hel"/>
    <property type="match status" value="1"/>
</dbReference>
<dbReference type="CDD" id="cd15518">
    <property type="entry name" value="PHD_Ecm5p_Lid2p_like"/>
    <property type="match status" value="1"/>
</dbReference>
<feature type="domain" description="PHD-type" evidence="15">
    <location>
        <begin position="328"/>
        <end position="378"/>
    </location>
</feature>
<keyword evidence="11" id="KW-0539">Nucleus</keyword>
<evidence type="ECO:0000259" key="16">
    <source>
        <dbReference type="PROSITE" id="PS51011"/>
    </source>
</evidence>
<dbReference type="SMART" id="SM00249">
    <property type="entry name" value="PHD"/>
    <property type="match status" value="3"/>
</dbReference>
<dbReference type="SUPFAM" id="SSF57903">
    <property type="entry name" value="FYVE/PHD zinc finger"/>
    <property type="match status" value="3"/>
</dbReference>
<dbReference type="PROSITE" id="PS50016">
    <property type="entry name" value="ZF_PHD_2"/>
    <property type="match status" value="2"/>
</dbReference>
<dbReference type="Pfam" id="PF02928">
    <property type="entry name" value="zf-C5HC2"/>
    <property type="match status" value="1"/>
</dbReference>
<evidence type="ECO:0000256" key="14">
    <source>
        <dbReference type="SAM" id="MobiDB-lite"/>
    </source>
</evidence>
<dbReference type="GO" id="GO:0006355">
    <property type="term" value="P:regulation of DNA-templated transcription"/>
    <property type="evidence" value="ECO:0007669"/>
    <property type="project" value="TreeGrafter"/>
</dbReference>
<dbReference type="GO" id="GO:0032991">
    <property type="term" value="C:protein-containing complex"/>
    <property type="evidence" value="ECO:0007669"/>
    <property type="project" value="UniProtKB-ARBA"/>
</dbReference>
<dbReference type="EMBL" id="LXFE01000205">
    <property type="protein sequence ID" value="OLL26344.1"/>
    <property type="molecule type" value="Genomic_DNA"/>
</dbReference>
<evidence type="ECO:0000256" key="8">
    <source>
        <dbReference type="ARBA" id="ARBA00022833"/>
    </source>
</evidence>
<dbReference type="InterPro" id="IPR013637">
    <property type="entry name" value="Lys_sp_deMease-like_dom"/>
</dbReference>
<dbReference type="GO" id="GO:0005634">
    <property type="term" value="C:nucleus"/>
    <property type="evidence" value="ECO:0007669"/>
    <property type="project" value="UniProtKB-SubCell"/>
</dbReference>
<feature type="domain" description="ARID" evidence="16">
    <location>
        <begin position="74"/>
        <end position="168"/>
    </location>
</feature>
<keyword evidence="7 13" id="KW-0863">Zinc-finger</keyword>
<evidence type="ECO:0000256" key="7">
    <source>
        <dbReference type="ARBA" id="ARBA00022771"/>
    </source>
</evidence>
<dbReference type="GO" id="GO:0000785">
    <property type="term" value="C:chromatin"/>
    <property type="evidence" value="ECO:0007669"/>
    <property type="project" value="TreeGrafter"/>
</dbReference>
<keyword evidence="9" id="KW-0560">Oxidoreductase</keyword>
<dbReference type="GO" id="GO:0034647">
    <property type="term" value="F:histone H3K4me/H3K4me2/H3K4me3 demethylase activity"/>
    <property type="evidence" value="ECO:0007669"/>
    <property type="project" value="UniProtKB-EC"/>
</dbReference>
<comment type="similarity">
    <text evidence="3">Belongs to the JARID1 histone demethylase family.</text>
</comment>
<dbReference type="SMART" id="SM00558">
    <property type="entry name" value="JmjC"/>
    <property type="match status" value="1"/>
</dbReference>
<dbReference type="Gene3D" id="2.60.120.650">
    <property type="entry name" value="Cupin"/>
    <property type="match status" value="1"/>
</dbReference>
<dbReference type="Pfam" id="PF02373">
    <property type="entry name" value="JmjC"/>
    <property type="match status" value="1"/>
</dbReference>
<dbReference type="InterPro" id="IPR003349">
    <property type="entry name" value="JmjN"/>
</dbReference>
<feature type="region of interest" description="Disordered" evidence="14">
    <location>
        <begin position="189"/>
        <end position="217"/>
    </location>
</feature>
<dbReference type="Pfam" id="PF01388">
    <property type="entry name" value="ARID"/>
    <property type="match status" value="1"/>
</dbReference>
<dbReference type="SMART" id="SM01014">
    <property type="entry name" value="ARID"/>
    <property type="match status" value="1"/>
</dbReference>
<evidence type="ECO:0000256" key="6">
    <source>
        <dbReference type="ARBA" id="ARBA00022737"/>
    </source>
</evidence>
<protein>
    <recommendedName>
        <fullName evidence="4">[histone H3]-trimethyl-L-lysine(4) demethylase</fullName>
        <ecNumber evidence="4">1.14.11.67</ecNumber>
    </recommendedName>
</protein>
<dbReference type="GO" id="GO:0008270">
    <property type="term" value="F:zinc ion binding"/>
    <property type="evidence" value="ECO:0007669"/>
    <property type="project" value="UniProtKB-KW"/>
</dbReference>
<dbReference type="PROSITE" id="PS51184">
    <property type="entry name" value="JMJC"/>
    <property type="match status" value="1"/>
</dbReference>
<dbReference type="Proteomes" id="UP000186594">
    <property type="component" value="Unassembled WGS sequence"/>
</dbReference>
<organism evidence="19 20">
    <name type="scientific">Neolecta irregularis (strain DAH-3)</name>
    <dbReference type="NCBI Taxonomy" id="1198029"/>
    <lineage>
        <taxon>Eukaryota</taxon>
        <taxon>Fungi</taxon>
        <taxon>Dikarya</taxon>
        <taxon>Ascomycota</taxon>
        <taxon>Taphrinomycotina</taxon>
        <taxon>Neolectales</taxon>
        <taxon>Neolectaceae</taxon>
        <taxon>Neolecta</taxon>
    </lineage>
</organism>
<dbReference type="EC" id="1.14.11.67" evidence="4"/>
<dbReference type="Gene3D" id="1.10.150.60">
    <property type="entry name" value="ARID DNA-binding domain"/>
    <property type="match status" value="1"/>
</dbReference>
<dbReference type="SUPFAM" id="SSF46774">
    <property type="entry name" value="ARID-like"/>
    <property type="match status" value="1"/>
</dbReference>
<evidence type="ECO:0000256" key="3">
    <source>
        <dbReference type="ARBA" id="ARBA00006801"/>
    </source>
</evidence>
<keyword evidence="10" id="KW-0408">Iron</keyword>
<name>A0A1U7LUM1_NEOID</name>
<comment type="cofactor">
    <cofactor evidence="1">
        <name>Fe(2+)</name>
        <dbReference type="ChEBI" id="CHEBI:29033"/>
    </cofactor>
</comment>
<evidence type="ECO:0000256" key="1">
    <source>
        <dbReference type="ARBA" id="ARBA00001954"/>
    </source>
</evidence>
<evidence type="ECO:0000256" key="4">
    <source>
        <dbReference type="ARBA" id="ARBA00012902"/>
    </source>
</evidence>
<feature type="compositionally biased region" description="Basic and acidic residues" evidence="14">
    <location>
        <begin position="199"/>
        <end position="215"/>
    </location>
</feature>
<comment type="subcellular location">
    <subcellularLocation>
        <location evidence="2">Nucleus</location>
    </subcellularLocation>
</comment>
<dbReference type="InterPro" id="IPR004198">
    <property type="entry name" value="Znf_C5HC2"/>
</dbReference>
<comment type="caution">
    <text evidence="19">The sequence shown here is derived from an EMBL/GenBank/DDBJ whole genome shotgun (WGS) entry which is preliminary data.</text>
</comment>
<feature type="domain" description="JmjN" evidence="17">
    <location>
        <begin position="9"/>
        <end position="50"/>
    </location>
</feature>
<reference evidence="19 20" key="1">
    <citation type="submission" date="2016-04" db="EMBL/GenBank/DDBJ databases">
        <title>Evolutionary innovation and constraint leading to complex multicellularity in the Ascomycota.</title>
        <authorList>
            <person name="Cisse O."/>
            <person name="Nguyen A."/>
            <person name="Hewitt D.A."/>
            <person name="Jedd G."/>
            <person name="Stajich J.E."/>
        </authorList>
    </citation>
    <scope>NUCLEOTIDE SEQUENCE [LARGE SCALE GENOMIC DNA]</scope>
    <source>
        <strain evidence="19 20">DAH-3</strain>
    </source>
</reference>
<sequence>MRHFGLLEAPTFYPTKEEFSDSLSFIASIAEEGRKFGIVKIVPPEGWKPQFAIDPQKFSFRTRKQELNSMEGGTRTSLQYLDHLFRFHKQQGTNVARLPVLDKCPIDLYKLKKEVESRGGLNLVTEQKKWAEIGRAMGYGKWKLNTAISSSLKSAYQKFVLPYEIYLVRIRNMSSTPPEGRTNSLLLETGLSEEEDGKMEDISDDEPKGVKRPLDDNNDSLALLNQFDKLSDEDLKNAILDGDQDTLKAAEEGERKLNKSSRKRIKRGTDPTDFNISTVIDPDAPMIAGSNMTPHTMPTSPVKKLVSNARAKKGDVRGHTSYNTGLNSQNCEACGRGDDATSILLCDGCDAGFHIYCLEPPMASVPKKQWYCSNCLVGNGEYGFEDGREYLLPQFEQKANEFRHDYFTRKQNQEAETNGDEAKLLTAGDVEREFWRLVESVHETVEVEYGADIHSTTRGSGFPTIERNPLDPYSTDSWNLNVMPLAQESLFRHIKSDISGMTVPWLYVGMCFSTFCWHNEDHYAYSVNYQHVGDIKTWYGIPGEDSEKFEAAMRKAVPELFESQPDLLFQLVTMLSPGRLVKEGVRVYAIDQKPNEFVITFPKAYHAGFNQGYNVNEAVNFAPADWEPFGRECVARYQEFRKIPVFSHDELLLSAAARDSSIRTAIWLTQGLEDMKNREFAGRHLIRSTYPEIKSEVMEEGVSEEQYQCSICKTFTFLSQITCSCTSNIACSAHVEELCDCNISSRILRLHRSDEWISDLTTRIAERARLPTAWLEKLHTVVAQNQRPPLKALRTLLSEGERINYPIPDVAPLKAFVEAANEWVEEASRFQTRSGPNRRKNGKLWRKSGQVVELEQRDKNHRSPEHLKNLLRQAEKMAFSSPEIDHLHDKDLAIDNFRLHVREIIKTSLTVEQCEAAIASGLALNVDLPEIEALQIHLKQITWELKADAALSRYLTLKEVDELILDGLSQKISPTLCNQLRRLIERQALGQEWENKAASLLSQETISIDLLKIHLEQASAKSVHLETVEKMKDVIKQARTVSEGAREMIERSRVPIFGDRPLAEEARQVKESMETLPSKPVEAAELDKLYHKIEDWIRKGKRLFGKANATLNIFKQHMEYVEHRNEACLSITDKPRAPIEPSSREHTPELNGNPMNGDGFKGPRDVFCFCRQPEAGLMINCECCQEWYHSRCLKMSRKRLKDEEHYTCAVCDYRVTIPRQADRPRLDDLQILLEDAYLLPFVPEELAILERVVDRALIFKGVIEPILNSPFLTSAELPMLRFYLRKLEGSEVLFLEETNFLRRKVHDLNPIAPAPPPVIGQSKSTRKPRPSKRQKELMAEGLTLVEAQTQERREKEAAAAAAPPRSTPKSRSLKNTAPNSRNSYPTHLSNDAVGICTSARNSPVSHTPPPPTCICNRRISSNEAVTCAHCQRRYHVECICGADSVGPNQLLPTYLCPHCSKESQQSAYSHYPESSQPLDIQPAQSANIFEQYASGATLDSNAFAVVGSTERNLVNALGGYAHSSMTDQDDKFVESFLNN</sequence>
<dbReference type="SMART" id="SM00545">
    <property type="entry name" value="JmjN"/>
    <property type="match status" value="1"/>
</dbReference>
<dbReference type="InterPro" id="IPR048615">
    <property type="entry name" value="KDM5_C-hel"/>
</dbReference>
<dbReference type="PANTHER" id="PTHR10694">
    <property type="entry name" value="LYSINE-SPECIFIC DEMETHYLASE"/>
    <property type="match status" value="1"/>
</dbReference>
<feature type="compositionally biased region" description="Basic and acidic residues" evidence="14">
    <location>
        <begin position="1134"/>
        <end position="1148"/>
    </location>
</feature>
<comment type="catalytic activity">
    <reaction evidence="12">
        <text>N(6),N(6),N(6)-trimethyl-L-lysyl(4)-[histone H3] + 3 2-oxoglutarate + 3 O2 = L-lysyl(4)-[histone H3] + 3 formaldehyde + 3 succinate + 3 CO2</text>
        <dbReference type="Rhea" id="RHEA:60208"/>
        <dbReference type="Rhea" id="RHEA-COMP:15537"/>
        <dbReference type="Rhea" id="RHEA-COMP:15547"/>
        <dbReference type="ChEBI" id="CHEBI:15379"/>
        <dbReference type="ChEBI" id="CHEBI:16526"/>
        <dbReference type="ChEBI" id="CHEBI:16810"/>
        <dbReference type="ChEBI" id="CHEBI:16842"/>
        <dbReference type="ChEBI" id="CHEBI:29969"/>
        <dbReference type="ChEBI" id="CHEBI:30031"/>
        <dbReference type="ChEBI" id="CHEBI:61961"/>
        <dbReference type="EC" id="1.14.11.67"/>
    </reaction>
</comment>
<dbReference type="InterPro" id="IPR019787">
    <property type="entry name" value="Znf_PHD-finger"/>
</dbReference>
<evidence type="ECO:0000256" key="12">
    <source>
        <dbReference type="ARBA" id="ARBA00048734"/>
    </source>
</evidence>
<keyword evidence="20" id="KW-1185">Reference proteome</keyword>
<dbReference type="InterPro" id="IPR003347">
    <property type="entry name" value="JmjC_dom"/>
</dbReference>
<dbReference type="Pfam" id="PF00628">
    <property type="entry name" value="PHD"/>
    <property type="match status" value="1"/>
</dbReference>
<dbReference type="OMA" id="GFDQVCK"/>
<dbReference type="CDD" id="cd15519">
    <property type="entry name" value="PHD1_Lid2p_like"/>
    <property type="match status" value="1"/>
</dbReference>
<feature type="region of interest" description="Disordered" evidence="14">
    <location>
        <begin position="251"/>
        <end position="275"/>
    </location>
</feature>
<dbReference type="Pfam" id="PF02375">
    <property type="entry name" value="JmjN"/>
    <property type="match status" value="1"/>
</dbReference>
<dbReference type="FunFam" id="1.10.150.60:FF:000016">
    <property type="entry name" value="Putative Lysine-specific demethylase 5B"/>
    <property type="match status" value="1"/>
</dbReference>